<comment type="caution">
    <text evidence="2">The sequence shown here is derived from an EMBL/GenBank/DDBJ whole genome shotgun (WGS) entry which is preliminary data.</text>
</comment>
<reference evidence="2 3" key="1">
    <citation type="submission" date="2024-04" db="EMBL/GenBank/DDBJ databases">
        <authorList>
            <person name="Rising A."/>
            <person name="Reimegard J."/>
            <person name="Sonavane S."/>
            <person name="Akerstrom W."/>
            <person name="Nylinder S."/>
            <person name="Hedman E."/>
            <person name="Kallberg Y."/>
        </authorList>
    </citation>
    <scope>NUCLEOTIDE SEQUENCE [LARGE SCALE GENOMIC DNA]</scope>
</reference>
<keyword evidence="3" id="KW-1185">Reference proteome</keyword>
<feature type="chain" id="PRO_5043359816" evidence="1">
    <location>
        <begin position="17"/>
        <end position="145"/>
    </location>
</feature>
<accession>A0AAV2B2D9</accession>
<evidence type="ECO:0000313" key="2">
    <source>
        <dbReference type="EMBL" id="CAL1290426.1"/>
    </source>
</evidence>
<keyword evidence="1" id="KW-0732">Signal</keyword>
<feature type="signal peptide" evidence="1">
    <location>
        <begin position="1"/>
        <end position="16"/>
    </location>
</feature>
<dbReference type="EMBL" id="CAXIEN010000264">
    <property type="protein sequence ID" value="CAL1290426.1"/>
    <property type="molecule type" value="Genomic_DNA"/>
</dbReference>
<sequence length="145" mass="15426">MKAFVLLIFLPSIITADILCPKSKTTCPDDKKCCEVDGEYSCCDSDVDQEEPAKSDAGVGYVNSVPFANMSYSGLFSSQTTSCQSPSKRCGNYCCSLTDVCCSSVAVESRISVAVIYAVKSRIPVAVIIAVESRRPVAVVVAVES</sequence>
<dbReference type="Proteomes" id="UP001497382">
    <property type="component" value="Unassembled WGS sequence"/>
</dbReference>
<protein>
    <submittedName>
        <fullName evidence="2">Uncharacterized protein</fullName>
    </submittedName>
</protein>
<name>A0AAV2B2D9_9ARAC</name>
<dbReference type="AlphaFoldDB" id="A0AAV2B2D9"/>
<proteinExistence type="predicted"/>
<evidence type="ECO:0000313" key="3">
    <source>
        <dbReference type="Proteomes" id="UP001497382"/>
    </source>
</evidence>
<evidence type="ECO:0000256" key="1">
    <source>
        <dbReference type="SAM" id="SignalP"/>
    </source>
</evidence>
<organism evidence="2 3">
    <name type="scientific">Larinioides sclopetarius</name>
    <dbReference type="NCBI Taxonomy" id="280406"/>
    <lineage>
        <taxon>Eukaryota</taxon>
        <taxon>Metazoa</taxon>
        <taxon>Ecdysozoa</taxon>
        <taxon>Arthropoda</taxon>
        <taxon>Chelicerata</taxon>
        <taxon>Arachnida</taxon>
        <taxon>Araneae</taxon>
        <taxon>Araneomorphae</taxon>
        <taxon>Entelegynae</taxon>
        <taxon>Araneoidea</taxon>
        <taxon>Araneidae</taxon>
        <taxon>Larinioides</taxon>
    </lineage>
</organism>
<gene>
    <name evidence="2" type="ORF">LARSCL_LOCUS16485</name>
</gene>